<dbReference type="PANTHER" id="PTHR38444">
    <property type="entry name" value="ENTEROBACTIN BIOSYNTHESIS PROTEIN YBDZ"/>
    <property type="match status" value="1"/>
</dbReference>
<protein>
    <submittedName>
        <fullName evidence="2">MbtH family protein</fullName>
    </submittedName>
</protein>
<evidence type="ECO:0000313" key="2">
    <source>
        <dbReference type="EMBL" id="MER6167720.1"/>
    </source>
</evidence>
<organism evidence="2 3">
    <name type="scientific">Streptomyces violaceorubidus</name>
    <dbReference type="NCBI Taxonomy" id="284042"/>
    <lineage>
        <taxon>Bacteria</taxon>
        <taxon>Bacillati</taxon>
        <taxon>Actinomycetota</taxon>
        <taxon>Actinomycetes</taxon>
        <taxon>Kitasatosporales</taxon>
        <taxon>Streptomycetaceae</taxon>
        <taxon>Streptomyces</taxon>
    </lineage>
</organism>
<feature type="domain" description="MbtH-like" evidence="1">
    <location>
        <begin position="4"/>
        <end position="54"/>
    </location>
</feature>
<evidence type="ECO:0000259" key="1">
    <source>
        <dbReference type="SMART" id="SM00923"/>
    </source>
</evidence>
<dbReference type="PANTHER" id="PTHR38444:SF1">
    <property type="entry name" value="ENTEROBACTIN BIOSYNTHESIS PROTEIN YBDZ"/>
    <property type="match status" value="1"/>
</dbReference>
<name>A0ABV1T169_9ACTN</name>
<keyword evidence="3" id="KW-1185">Reference proteome</keyword>
<dbReference type="Proteomes" id="UP001496720">
    <property type="component" value="Unassembled WGS sequence"/>
</dbReference>
<dbReference type="InterPro" id="IPR038020">
    <property type="entry name" value="MbtH-like_sf"/>
</dbReference>
<accession>A0ABV1T169</accession>
<dbReference type="Gene3D" id="3.90.820.10">
    <property type="entry name" value="Structural Genomics, Unknown Function 30-nov-00 1gh9 Mol_id"/>
    <property type="match status" value="1"/>
</dbReference>
<dbReference type="Pfam" id="PF03621">
    <property type="entry name" value="MbtH"/>
    <property type="match status" value="1"/>
</dbReference>
<sequence>MSTNPFEDQDAGFVVLVNDERQYSLWPVFVEVPAGWTVVFGEASRQECLDHVERTWTDMRPGSLADAMDGG</sequence>
<reference evidence="2 3" key="1">
    <citation type="submission" date="2024-06" db="EMBL/GenBank/DDBJ databases">
        <title>The Natural Products Discovery Center: Release of the First 8490 Sequenced Strains for Exploring Actinobacteria Biosynthetic Diversity.</title>
        <authorList>
            <person name="Kalkreuter E."/>
            <person name="Kautsar S.A."/>
            <person name="Yang D."/>
            <person name="Bader C.D."/>
            <person name="Teijaro C.N."/>
            <person name="Fluegel L."/>
            <person name="Davis C.M."/>
            <person name="Simpson J.R."/>
            <person name="Lauterbach L."/>
            <person name="Steele A.D."/>
            <person name="Gui C."/>
            <person name="Meng S."/>
            <person name="Li G."/>
            <person name="Viehrig K."/>
            <person name="Ye F."/>
            <person name="Su P."/>
            <person name="Kiefer A.F."/>
            <person name="Nichols A."/>
            <person name="Cepeda A.J."/>
            <person name="Yan W."/>
            <person name="Fan B."/>
            <person name="Jiang Y."/>
            <person name="Adhikari A."/>
            <person name="Zheng C.-J."/>
            <person name="Schuster L."/>
            <person name="Cowan T.M."/>
            <person name="Smanski M.J."/>
            <person name="Chevrette M.G."/>
            <person name="De Carvalho L.P.S."/>
            <person name="Shen B."/>
        </authorList>
    </citation>
    <scope>NUCLEOTIDE SEQUENCE [LARGE SCALE GENOMIC DNA]</scope>
    <source>
        <strain evidence="2 3">NPDC001615</strain>
    </source>
</reference>
<proteinExistence type="predicted"/>
<dbReference type="RefSeq" id="WP_030191872.1">
    <property type="nucleotide sequence ID" value="NZ_JBEOZY010000030.1"/>
</dbReference>
<dbReference type="SMART" id="SM00923">
    <property type="entry name" value="MbtH"/>
    <property type="match status" value="1"/>
</dbReference>
<gene>
    <name evidence="2" type="ORF">ABT188_24760</name>
</gene>
<evidence type="ECO:0000313" key="3">
    <source>
        <dbReference type="Proteomes" id="UP001496720"/>
    </source>
</evidence>
<dbReference type="EMBL" id="JBEOZY010000030">
    <property type="protein sequence ID" value="MER6167720.1"/>
    <property type="molecule type" value="Genomic_DNA"/>
</dbReference>
<comment type="caution">
    <text evidence="2">The sequence shown here is derived from an EMBL/GenBank/DDBJ whole genome shotgun (WGS) entry which is preliminary data.</text>
</comment>
<dbReference type="InterPro" id="IPR005153">
    <property type="entry name" value="MbtH-like_dom"/>
</dbReference>
<dbReference type="SUPFAM" id="SSF160582">
    <property type="entry name" value="MbtH-like"/>
    <property type="match status" value="1"/>
</dbReference>
<dbReference type="InterPro" id="IPR037407">
    <property type="entry name" value="MLP_fam"/>
</dbReference>